<reference evidence="2" key="1">
    <citation type="journal article" date="2020" name="Stud. Mycol.">
        <title>101 Dothideomycetes genomes: a test case for predicting lifestyles and emergence of pathogens.</title>
        <authorList>
            <person name="Haridas S."/>
            <person name="Albert R."/>
            <person name="Binder M."/>
            <person name="Bloem J."/>
            <person name="Labutti K."/>
            <person name="Salamov A."/>
            <person name="Andreopoulos B."/>
            <person name="Baker S."/>
            <person name="Barry K."/>
            <person name="Bills G."/>
            <person name="Bluhm B."/>
            <person name="Cannon C."/>
            <person name="Castanera R."/>
            <person name="Culley D."/>
            <person name="Daum C."/>
            <person name="Ezra D."/>
            <person name="Gonzalez J."/>
            <person name="Henrissat B."/>
            <person name="Kuo A."/>
            <person name="Liang C."/>
            <person name="Lipzen A."/>
            <person name="Lutzoni F."/>
            <person name="Magnuson J."/>
            <person name="Mondo S."/>
            <person name="Nolan M."/>
            <person name="Ohm R."/>
            <person name="Pangilinan J."/>
            <person name="Park H.-J."/>
            <person name="Ramirez L."/>
            <person name="Alfaro M."/>
            <person name="Sun H."/>
            <person name="Tritt A."/>
            <person name="Yoshinaga Y."/>
            <person name="Zwiers L.-H."/>
            <person name="Turgeon B."/>
            <person name="Goodwin S."/>
            <person name="Spatafora J."/>
            <person name="Crous P."/>
            <person name="Grigoriev I."/>
        </authorList>
    </citation>
    <scope>NUCLEOTIDE SEQUENCE</scope>
    <source>
        <strain evidence="2">CBS 690.94</strain>
    </source>
</reference>
<gene>
    <name evidence="2" type="ORF">P171DRAFT_452865</name>
</gene>
<comment type="caution">
    <text evidence="2">The sequence shown here is derived from an EMBL/GenBank/DDBJ whole genome shotgun (WGS) entry which is preliminary data.</text>
</comment>
<dbReference type="Proteomes" id="UP000799764">
    <property type="component" value="Unassembled WGS sequence"/>
</dbReference>
<keyword evidence="1" id="KW-0812">Transmembrane</keyword>
<proteinExistence type="predicted"/>
<organism evidence="2 3">
    <name type="scientific">Karstenula rhodostoma CBS 690.94</name>
    <dbReference type="NCBI Taxonomy" id="1392251"/>
    <lineage>
        <taxon>Eukaryota</taxon>
        <taxon>Fungi</taxon>
        <taxon>Dikarya</taxon>
        <taxon>Ascomycota</taxon>
        <taxon>Pezizomycotina</taxon>
        <taxon>Dothideomycetes</taxon>
        <taxon>Pleosporomycetidae</taxon>
        <taxon>Pleosporales</taxon>
        <taxon>Massarineae</taxon>
        <taxon>Didymosphaeriaceae</taxon>
        <taxon>Karstenula</taxon>
    </lineage>
</organism>
<dbReference type="OrthoDB" id="3596604at2759"/>
<keyword evidence="1" id="KW-0472">Membrane</keyword>
<name>A0A9P4UF06_9PLEO</name>
<evidence type="ECO:0000256" key="1">
    <source>
        <dbReference type="SAM" id="Phobius"/>
    </source>
</evidence>
<evidence type="ECO:0000313" key="3">
    <source>
        <dbReference type="Proteomes" id="UP000799764"/>
    </source>
</evidence>
<keyword evidence="3" id="KW-1185">Reference proteome</keyword>
<dbReference type="AlphaFoldDB" id="A0A9P4UF06"/>
<protein>
    <submittedName>
        <fullName evidence="2">Uncharacterized protein</fullName>
    </submittedName>
</protein>
<accession>A0A9P4UF06</accession>
<dbReference type="EMBL" id="MU001496">
    <property type="protein sequence ID" value="KAF2447650.1"/>
    <property type="molecule type" value="Genomic_DNA"/>
</dbReference>
<keyword evidence="1" id="KW-1133">Transmembrane helix</keyword>
<feature type="transmembrane region" description="Helical" evidence="1">
    <location>
        <begin position="427"/>
        <end position="451"/>
    </location>
</feature>
<evidence type="ECO:0000313" key="2">
    <source>
        <dbReference type="EMBL" id="KAF2447650.1"/>
    </source>
</evidence>
<sequence length="537" mass="60554">MLGLSLGLGLNLASSLKRYAVILRWYLLARRYVSLEVFDLILGLETLTKVGKLMIISLPGIRKVKFLRKLPWFREARDDGTTFTWIACALWILINIAAQVLVAALSLFWPVDPSDAVSLMTYGNVTVANLEKWSSNVGGKGWENLTYMEAASSAGMEGSVYPEYSLDAKSQIDLSSLPGTPLYHDNGTGIYEYRFYNRHPAHQFENYIVSERKIRATASCRQLSLYGSATDDFLKVDDGTNGTGRSYLWAKEDGKEYDYYWLPEYTNGGCLNWIGSTFESCGPRCTNMTIYQETTELTMHEVNIKTSSLFLCTSTVSEVEGDSPEFKNLSDEDKKHLKGSDEFARIAAGSIAWSGWYPALYTDRQIRSYLRGSKWSPNKVVNKTDVEELLARYTIGAIAAFDDHGERYKVMNQYAVPTQGQQLKVDWPYVLGLLGGICTIQFAALICLLAFGNKSVVRDESFMSMAMILKPVMDRIPGKTGMNLSGDEIKNHPKLLWKRIRYDYREGKNGEPNQVDIFFQGRDDAQSRRSWAPGVYS</sequence>